<dbReference type="GO" id="GO:1990281">
    <property type="term" value="C:efflux pump complex"/>
    <property type="evidence" value="ECO:0007669"/>
    <property type="project" value="TreeGrafter"/>
</dbReference>
<sequence>MKPLHFALRLILSVAIIGGAIAAYFLLGESEVYTRPAQRKSVPQVKTILAENHLDGLQIEVDGVVVPYRQIDLAAEVGGRVLFKSDRCRTGRTVKAGEVLIRIDPQDYELEVRRLTEELNQADATIGELEAELQTTENQIIAAREQLKIDQRQLERNLDLLQRRAASESEVDTIRKSELTTRNTLQTLLDEKQLITRRKIRLESAKALGKANLEKAELSLNRTEIRSPIDAIVVSDLVEENGYVQAGMTMLTLQDTSSLDVTCKLHDHEMNWLWQSEPTISETSMSLASNENGSDAVDPSSLISTETHAPGLESDDEYSFPRTPATVIYEVGGTSFQWSGMLERYDGAGFDEQTRMVPCRVNIDDPDSATIYASDTSFQRPGQTTPNSVPFYSPDLMTGMFVKVLIRTSPPSPLVRLPQQSIQPGSVIWTVKDGKLKRQEISIATSNENFVIAYQQEGGLSAGDKVVISPIATPVEGTPVNEAGENVTDGDGADAKRKSGWGGGKRPGGWMKK</sequence>
<evidence type="ECO:0000256" key="3">
    <source>
        <dbReference type="SAM" id="Phobius"/>
    </source>
</evidence>
<feature type="transmembrane region" description="Helical" evidence="3">
    <location>
        <begin position="6"/>
        <end position="27"/>
    </location>
</feature>
<gene>
    <name evidence="5" type="primary">mdtN</name>
    <name evidence="5" type="ORF">Pla22_04610</name>
</gene>
<dbReference type="InterPro" id="IPR058625">
    <property type="entry name" value="MdtA-like_BSH"/>
</dbReference>
<dbReference type="Gene3D" id="2.40.30.170">
    <property type="match status" value="1"/>
</dbReference>
<feature type="domain" description="Multidrug resistance protein MdtA-like barrel-sandwich hybrid" evidence="4">
    <location>
        <begin position="69"/>
        <end position="250"/>
    </location>
</feature>
<feature type="coiled-coil region" evidence="1">
    <location>
        <begin position="112"/>
        <end position="171"/>
    </location>
</feature>
<dbReference type="OrthoDB" id="233363at2"/>
<dbReference type="Proteomes" id="UP000316598">
    <property type="component" value="Unassembled WGS sequence"/>
</dbReference>
<evidence type="ECO:0000256" key="2">
    <source>
        <dbReference type="SAM" id="MobiDB-lite"/>
    </source>
</evidence>
<dbReference type="Gene3D" id="2.40.420.20">
    <property type="match status" value="1"/>
</dbReference>
<dbReference type="Gene3D" id="2.40.50.100">
    <property type="match status" value="1"/>
</dbReference>
<organism evidence="5 6">
    <name type="scientific">Rubripirellula amarantea</name>
    <dbReference type="NCBI Taxonomy" id="2527999"/>
    <lineage>
        <taxon>Bacteria</taxon>
        <taxon>Pseudomonadati</taxon>
        <taxon>Planctomycetota</taxon>
        <taxon>Planctomycetia</taxon>
        <taxon>Pirellulales</taxon>
        <taxon>Pirellulaceae</taxon>
        <taxon>Rubripirellula</taxon>
    </lineage>
</organism>
<keyword evidence="6" id="KW-1185">Reference proteome</keyword>
<dbReference type="GO" id="GO:0015562">
    <property type="term" value="F:efflux transmembrane transporter activity"/>
    <property type="evidence" value="ECO:0007669"/>
    <property type="project" value="TreeGrafter"/>
</dbReference>
<reference evidence="5 6" key="1">
    <citation type="submission" date="2019-02" db="EMBL/GenBank/DDBJ databases">
        <title>Deep-cultivation of Planctomycetes and their phenomic and genomic characterization uncovers novel biology.</title>
        <authorList>
            <person name="Wiegand S."/>
            <person name="Jogler M."/>
            <person name="Boedeker C."/>
            <person name="Pinto D."/>
            <person name="Vollmers J."/>
            <person name="Rivas-Marin E."/>
            <person name="Kohn T."/>
            <person name="Peeters S.H."/>
            <person name="Heuer A."/>
            <person name="Rast P."/>
            <person name="Oberbeckmann S."/>
            <person name="Bunk B."/>
            <person name="Jeske O."/>
            <person name="Meyerdierks A."/>
            <person name="Storesund J.E."/>
            <person name="Kallscheuer N."/>
            <person name="Luecker S."/>
            <person name="Lage O.M."/>
            <person name="Pohl T."/>
            <person name="Merkel B.J."/>
            <person name="Hornburger P."/>
            <person name="Mueller R.-W."/>
            <person name="Bruemmer F."/>
            <person name="Labrenz M."/>
            <person name="Spormann A.M."/>
            <person name="Op Den Camp H."/>
            <person name="Overmann J."/>
            <person name="Amann R."/>
            <person name="Jetten M.S.M."/>
            <person name="Mascher T."/>
            <person name="Medema M.H."/>
            <person name="Devos D.P."/>
            <person name="Kaster A.-K."/>
            <person name="Ovreas L."/>
            <person name="Rohde M."/>
            <person name="Galperin M.Y."/>
            <person name="Jogler C."/>
        </authorList>
    </citation>
    <scope>NUCLEOTIDE SEQUENCE [LARGE SCALE GENOMIC DNA]</scope>
    <source>
        <strain evidence="5 6">Pla22</strain>
    </source>
</reference>
<dbReference type="SUPFAM" id="SSF111369">
    <property type="entry name" value="HlyD-like secretion proteins"/>
    <property type="match status" value="1"/>
</dbReference>
<proteinExistence type="predicted"/>
<keyword evidence="3" id="KW-0812">Transmembrane</keyword>
<protein>
    <submittedName>
        <fullName evidence="5">Multidrug resistance protein MdtN</fullName>
    </submittedName>
</protein>
<evidence type="ECO:0000256" key="1">
    <source>
        <dbReference type="SAM" id="Coils"/>
    </source>
</evidence>
<keyword evidence="3" id="KW-0472">Membrane</keyword>
<evidence type="ECO:0000259" key="4">
    <source>
        <dbReference type="Pfam" id="PF25917"/>
    </source>
</evidence>
<evidence type="ECO:0000313" key="5">
    <source>
        <dbReference type="EMBL" id="TWT52833.1"/>
    </source>
</evidence>
<feature type="region of interest" description="Disordered" evidence="2">
    <location>
        <begin position="477"/>
        <end position="513"/>
    </location>
</feature>
<dbReference type="Pfam" id="PF25917">
    <property type="entry name" value="BSH_RND"/>
    <property type="match status" value="1"/>
</dbReference>
<dbReference type="AlphaFoldDB" id="A0A5C5WRX3"/>
<keyword evidence="3" id="KW-1133">Transmembrane helix</keyword>
<name>A0A5C5WRX3_9BACT</name>
<dbReference type="RefSeq" id="WP_146513144.1">
    <property type="nucleotide sequence ID" value="NZ_SJPI01000001.1"/>
</dbReference>
<dbReference type="PANTHER" id="PTHR30469">
    <property type="entry name" value="MULTIDRUG RESISTANCE PROTEIN MDTA"/>
    <property type="match status" value="1"/>
</dbReference>
<evidence type="ECO:0000313" key="6">
    <source>
        <dbReference type="Proteomes" id="UP000316598"/>
    </source>
</evidence>
<accession>A0A5C5WRX3</accession>
<dbReference type="EMBL" id="SJPI01000001">
    <property type="protein sequence ID" value="TWT52833.1"/>
    <property type="molecule type" value="Genomic_DNA"/>
</dbReference>
<comment type="caution">
    <text evidence="5">The sequence shown here is derived from an EMBL/GenBank/DDBJ whole genome shotgun (WGS) entry which is preliminary data.</text>
</comment>
<keyword evidence="1" id="KW-0175">Coiled coil</keyword>
<dbReference type="Gene3D" id="1.10.287.470">
    <property type="entry name" value="Helix hairpin bin"/>
    <property type="match status" value="1"/>
</dbReference>